<dbReference type="AlphaFoldDB" id="A0A1R1E677"/>
<keyword evidence="1" id="KW-1133">Transmembrane helix</keyword>
<feature type="transmembrane region" description="Helical" evidence="1">
    <location>
        <begin position="15"/>
        <end position="36"/>
    </location>
</feature>
<gene>
    <name evidence="2" type="ORF">BK138_31985</name>
</gene>
<protein>
    <recommendedName>
        <fullName evidence="4">DUF3995 domain-containing protein</fullName>
    </recommendedName>
</protein>
<evidence type="ECO:0008006" key="4">
    <source>
        <dbReference type="Google" id="ProtNLM"/>
    </source>
</evidence>
<keyword evidence="3" id="KW-1185">Reference proteome</keyword>
<evidence type="ECO:0000313" key="2">
    <source>
        <dbReference type="EMBL" id="OMF47326.1"/>
    </source>
</evidence>
<name>A0A1R1E677_9BACL</name>
<organism evidence="2 3">
    <name type="scientific">Paenibacillus rhizosphaerae</name>
    <dbReference type="NCBI Taxonomy" id="297318"/>
    <lineage>
        <taxon>Bacteria</taxon>
        <taxon>Bacillati</taxon>
        <taxon>Bacillota</taxon>
        <taxon>Bacilli</taxon>
        <taxon>Bacillales</taxon>
        <taxon>Paenibacillaceae</taxon>
        <taxon>Paenibacillus</taxon>
    </lineage>
</organism>
<evidence type="ECO:0000256" key="1">
    <source>
        <dbReference type="SAM" id="Phobius"/>
    </source>
</evidence>
<reference evidence="2 3" key="1">
    <citation type="submission" date="2016-11" db="EMBL/GenBank/DDBJ databases">
        <title>Paenibacillus species isolates.</title>
        <authorList>
            <person name="Beno S.M."/>
        </authorList>
    </citation>
    <scope>NUCLEOTIDE SEQUENCE [LARGE SCALE GENOMIC DNA]</scope>
    <source>
        <strain evidence="2 3">FSL R5-0378</strain>
    </source>
</reference>
<accession>A0A1R1E677</accession>
<dbReference type="Pfam" id="PF13160">
    <property type="entry name" value="DUF3995"/>
    <property type="match status" value="1"/>
</dbReference>
<keyword evidence="1" id="KW-0472">Membrane</keyword>
<feature type="transmembrane region" description="Helical" evidence="1">
    <location>
        <begin position="137"/>
        <end position="161"/>
    </location>
</feature>
<sequence>MVRLISTTQSRSKEWAIYAASIWAFTFAAMSFYWAAGGTLGVDTLGNGIKEMALAREPGFVMILWITAALKFLLGLLALVLLRRWGRSITRWMLCVSSIGVGLGMVLYGGAGLIKVGLMKAGIVSIPSAIGSDAVHWYLMLWEPFWLAGGILFLIAVWQFNRGHNHRLLMR</sequence>
<proteinExistence type="predicted"/>
<dbReference type="Proteomes" id="UP000187172">
    <property type="component" value="Unassembled WGS sequence"/>
</dbReference>
<feature type="transmembrane region" description="Helical" evidence="1">
    <location>
        <begin position="60"/>
        <end position="82"/>
    </location>
</feature>
<dbReference type="InterPro" id="IPR025058">
    <property type="entry name" value="DUF3995"/>
</dbReference>
<comment type="caution">
    <text evidence="2">The sequence shown here is derived from an EMBL/GenBank/DDBJ whole genome shotgun (WGS) entry which is preliminary data.</text>
</comment>
<dbReference type="EMBL" id="MRTP01000018">
    <property type="protein sequence ID" value="OMF47326.1"/>
    <property type="molecule type" value="Genomic_DNA"/>
</dbReference>
<keyword evidence="1" id="KW-0812">Transmembrane</keyword>
<evidence type="ECO:0000313" key="3">
    <source>
        <dbReference type="Proteomes" id="UP000187172"/>
    </source>
</evidence>
<feature type="transmembrane region" description="Helical" evidence="1">
    <location>
        <begin position="94"/>
        <end position="117"/>
    </location>
</feature>